<dbReference type="PANTHER" id="PTHR40038:SF1">
    <property type="entry name" value="MEMBRANE-ASSOCIATED PROTEIN TCAA"/>
    <property type="match status" value="1"/>
</dbReference>
<dbReference type="InterPro" id="IPR054530">
    <property type="entry name" value="TcaA_4th"/>
</dbReference>
<feature type="domain" description="TcaA 4th" evidence="2">
    <location>
        <begin position="214"/>
        <end position="284"/>
    </location>
</feature>
<evidence type="ECO:0000313" key="5">
    <source>
        <dbReference type="Proteomes" id="UP000775179"/>
    </source>
</evidence>
<dbReference type="EMBL" id="JAIFTX010000006">
    <property type="protein sequence ID" value="MBX7290205.1"/>
    <property type="molecule type" value="Genomic_DNA"/>
</dbReference>
<evidence type="ECO:0008006" key="6">
    <source>
        <dbReference type="Google" id="ProtNLM"/>
    </source>
</evidence>
<keyword evidence="1" id="KW-1133">Transmembrane helix</keyword>
<evidence type="ECO:0000259" key="3">
    <source>
        <dbReference type="Pfam" id="PF25155"/>
    </source>
</evidence>
<keyword evidence="1" id="KW-0812">Transmembrane</keyword>
<evidence type="ECO:0000313" key="4">
    <source>
        <dbReference type="EMBL" id="MBX7290205.1"/>
    </source>
</evidence>
<dbReference type="InterPro" id="IPR056902">
    <property type="entry name" value="NTF2_YvbJ"/>
</dbReference>
<dbReference type="PANTHER" id="PTHR40038">
    <property type="entry name" value="MEMBRANE-ASSOCIATED PROTEIN TCAA"/>
    <property type="match status" value="1"/>
</dbReference>
<evidence type="ECO:0000256" key="1">
    <source>
        <dbReference type="SAM" id="Phobius"/>
    </source>
</evidence>
<dbReference type="AlphaFoldDB" id="A0ABD4RG28"/>
<dbReference type="Pfam" id="PF25155">
    <property type="entry name" value="NTF2_YvbJ"/>
    <property type="match status" value="1"/>
</dbReference>
<reference evidence="4 5" key="1">
    <citation type="submission" date="2021-08" db="EMBL/GenBank/DDBJ databases">
        <title>Genome sequence analysis of Clostridium chauvoei strains of European origin and evaluation of typing options for outbreak investigations.</title>
        <authorList>
            <person name="Abdel-Glil M."/>
            <person name="Thomas P."/>
            <person name="Seyboldt C."/>
        </authorList>
    </citation>
    <scope>NUCLEOTIDE SEQUENCE [LARGE SCALE GENOMIC DNA]</scope>
    <source>
        <strain evidence="4 5">S0260-09</strain>
    </source>
</reference>
<sequence>MIKKISELGIKTKECLSSLKSDLYNLKRENLKETLLKRKMCIITILSMVIAIIFLFKSTITSENKLLKDLESSLKDGSSYRISRKIKISEETPNKKELMPLIKYYNYDQSKIEEVIKSLREKGKSGVFTLKKNKVLIFNSYYLELTPVSIKLNTNFNDAKLYLDGNLLRDTKIKRGLVPGIYSIKAELETDYGKITKEEEVSLMQNEEVDLKLDAMNITLTSNFNDAKVYINDKDTGKFVKDIKDFGPFKTNSDTYIFLEREFPWGTIKSEKFKIKDLPNINIDINMINDELITNIEDTTKTFYRSVFTALNSRDKSLIRLTDEDTRNRIYEDIEQKTLLLKNNYEISELETNIQSSEFKYEDNTYKANIVVKVNYNVYKQFFSISKKKNENMFLTTMKYVGNEWLIESVQKFTLE</sequence>
<feature type="transmembrane region" description="Helical" evidence="1">
    <location>
        <begin position="40"/>
        <end position="56"/>
    </location>
</feature>
<keyword evidence="1" id="KW-0472">Membrane</keyword>
<feature type="domain" description="YvbJ-like NTF2-like" evidence="3">
    <location>
        <begin position="298"/>
        <end position="410"/>
    </location>
</feature>
<dbReference type="Proteomes" id="UP000775179">
    <property type="component" value="Unassembled WGS sequence"/>
</dbReference>
<accession>A0ABD4RG28</accession>
<dbReference type="RefSeq" id="WP_021876326.1">
    <property type="nucleotide sequence ID" value="NZ_CP018624.1"/>
</dbReference>
<comment type="caution">
    <text evidence="4">The sequence shown here is derived from an EMBL/GenBank/DDBJ whole genome shotgun (WGS) entry which is preliminary data.</text>
</comment>
<dbReference type="KEGG" id="cchv:BTM20_10655"/>
<proteinExistence type="predicted"/>
<organism evidence="4 5">
    <name type="scientific">Clostridium chauvoei</name>
    <dbReference type="NCBI Taxonomy" id="46867"/>
    <lineage>
        <taxon>Bacteria</taxon>
        <taxon>Bacillati</taxon>
        <taxon>Bacillota</taxon>
        <taxon>Clostridia</taxon>
        <taxon>Eubacteriales</taxon>
        <taxon>Clostridiaceae</taxon>
        <taxon>Clostridium</taxon>
    </lineage>
</organism>
<name>A0ABD4RG28_9CLOT</name>
<protein>
    <recommendedName>
        <fullName evidence="6">Membrane-associated protein</fullName>
    </recommendedName>
</protein>
<evidence type="ECO:0000259" key="2">
    <source>
        <dbReference type="Pfam" id="PF22820"/>
    </source>
</evidence>
<gene>
    <name evidence="4" type="ORF">K4H94_03955</name>
</gene>
<dbReference type="Pfam" id="PF22820">
    <property type="entry name" value="TcaA_3rd_4th"/>
    <property type="match status" value="1"/>
</dbReference>
<dbReference type="GeneID" id="66302332"/>